<dbReference type="AlphaFoldDB" id="A0A1X0QTP0"/>
<dbReference type="Gene3D" id="2.130.10.10">
    <property type="entry name" value="YVTN repeat-like/Quinoprotein amine dehydrogenase"/>
    <property type="match status" value="1"/>
</dbReference>
<evidence type="ECO:0000256" key="1">
    <source>
        <dbReference type="ARBA" id="ARBA00005564"/>
    </source>
</evidence>
<sequence>MSQVPVYVSGYTNEKSTGIYLYTFDTTTGALSLETLAAESANPSWFCFHKSGQHLYATNEVASFNNANTGYISAYNRDPQTGKLTLANQQVTNGQHPCHAVCDSIGNFLVAANYTGGSVSVLPINAPGSPESNLGNIISFSDHNQHYNHTMSVPTRQEKAHCHSVDFDPIADRYVFVNDLGCDLLVTYLFDKQSGSISPHSTFSFPPGTGPRHLKFAPNHNNFCYVVGELSNDVFMLEFDFEGGKFNEIQRVHALPQDFEGDNLGAEIDISPNGKFLYVSMRGYDAITIFEINEWTGKLSLVGYQPTGGKCPRHFTIDPTGQFLLVGNTDSNNIAVFKIDQATGLLEQVSSVEHVEPTCIRFWT</sequence>
<dbReference type="GO" id="GO:0016853">
    <property type="term" value="F:isomerase activity"/>
    <property type="evidence" value="ECO:0007669"/>
    <property type="project" value="UniProtKB-KW"/>
</dbReference>
<evidence type="ECO:0000313" key="2">
    <source>
        <dbReference type="EMBL" id="ORE03098.1"/>
    </source>
</evidence>
<dbReference type="GO" id="GO:0005829">
    <property type="term" value="C:cytosol"/>
    <property type="evidence" value="ECO:0007669"/>
    <property type="project" value="TreeGrafter"/>
</dbReference>
<organism evidence="2">
    <name type="scientific">Rhizopus microsporus var. microsporus</name>
    <dbReference type="NCBI Taxonomy" id="86635"/>
    <lineage>
        <taxon>Eukaryota</taxon>
        <taxon>Fungi</taxon>
        <taxon>Fungi incertae sedis</taxon>
        <taxon>Mucoromycota</taxon>
        <taxon>Mucoromycotina</taxon>
        <taxon>Mucoromycetes</taxon>
        <taxon>Mucorales</taxon>
        <taxon>Mucorineae</taxon>
        <taxon>Rhizopodaceae</taxon>
        <taxon>Rhizopus</taxon>
    </lineage>
</organism>
<proteinExistence type="inferred from homology"/>
<comment type="similarity">
    <text evidence="1">Belongs to the cycloisomerase 2 family.</text>
</comment>
<dbReference type="PANTHER" id="PTHR30344:SF1">
    <property type="entry name" value="6-PHOSPHOGLUCONOLACTONASE"/>
    <property type="match status" value="1"/>
</dbReference>
<accession>A0A1X0QTP0</accession>
<dbReference type="PANTHER" id="PTHR30344">
    <property type="entry name" value="6-PHOSPHOGLUCONOLACTONASE-RELATED"/>
    <property type="match status" value="1"/>
</dbReference>
<dbReference type="InterPro" id="IPR011048">
    <property type="entry name" value="Haem_d1_sf"/>
</dbReference>
<dbReference type="Proteomes" id="UP000242414">
    <property type="component" value="Unassembled WGS sequence"/>
</dbReference>
<dbReference type="InterPro" id="IPR015943">
    <property type="entry name" value="WD40/YVTN_repeat-like_dom_sf"/>
</dbReference>
<keyword evidence="2" id="KW-0413">Isomerase</keyword>
<dbReference type="SUPFAM" id="SSF51004">
    <property type="entry name" value="C-terminal (heme d1) domain of cytochrome cd1-nitrite reductase"/>
    <property type="match status" value="1"/>
</dbReference>
<dbReference type="InterPro" id="IPR019405">
    <property type="entry name" value="Lactonase_7-beta_prop"/>
</dbReference>
<gene>
    <name evidence="2" type="ORF">BCV72DRAFT_213951</name>
</gene>
<dbReference type="Pfam" id="PF10282">
    <property type="entry name" value="Lactonase"/>
    <property type="match status" value="1"/>
</dbReference>
<dbReference type="VEuPathDB" id="FungiDB:BCV72DRAFT_213951"/>
<dbReference type="GO" id="GO:0017057">
    <property type="term" value="F:6-phosphogluconolactonase activity"/>
    <property type="evidence" value="ECO:0007669"/>
    <property type="project" value="TreeGrafter"/>
</dbReference>
<name>A0A1X0QTP0_RHIZD</name>
<reference evidence="2" key="1">
    <citation type="journal article" date="2016" name="Proc. Natl. Acad. Sci. U.S.A.">
        <title>Lipid metabolic changes in an early divergent fungus govern the establishment of a mutualistic symbiosis with endobacteria.</title>
        <authorList>
            <person name="Lastovetsky O.A."/>
            <person name="Gaspar M.L."/>
            <person name="Mondo S.J."/>
            <person name="LaButti K.M."/>
            <person name="Sandor L."/>
            <person name="Grigoriev I.V."/>
            <person name="Henry S.A."/>
            <person name="Pawlowska T.E."/>
        </authorList>
    </citation>
    <scope>NUCLEOTIDE SEQUENCE [LARGE SCALE GENOMIC DNA]</scope>
    <source>
        <strain evidence="2">ATCC 52814</strain>
    </source>
</reference>
<dbReference type="OrthoDB" id="9972196at2759"/>
<dbReference type="EMBL" id="KV922018">
    <property type="protein sequence ID" value="ORE03098.1"/>
    <property type="molecule type" value="Genomic_DNA"/>
</dbReference>
<dbReference type="InterPro" id="IPR050282">
    <property type="entry name" value="Cycloisomerase_2"/>
</dbReference>
<protein>
    <submittedName>
        <fullName evidence="2">Putative isomerase YbhE</fullName>
    </submittedName>
</protein>